<protein>
    <recommendedName>
        <fullName evidence="2">Bacterial Ig domain-containing protein</fullName>
    </recommendedName>
</protein>
<dbReference type="RefSeq" id="WP_135347245.1">
    <property type="nucleotide sequence ID" value="NZ_SRJD01000002.1"/>
</dbReference>
<organism evidence="3 4">
    <name type="scientific">Sporolactobacillus shoreae</name>
    <dbReference type="NCBI Taxonomy" id="1465501"/>
    <lineage>
        <taxon>Bacteria</taxon>
        <taxon>Bacillati</taxon>
        <taxon>Bacillota</taxon>
        <taxon>Bacilli</taxon>
        <taxon>Bacillales</taxon>
        <taxon>Sporolactobacillaceae</taxon>
        <taxon>Sporolactobacillus</taxon>
    </lineage>
</organism>
<dbReference type="Proteomes" id="UP000298347">
    <property type="component" value="Unassembled WGS sequence"/>
</dbReference>
<reference evidence="3 4" key="1">
    <citation type="journal article" date="2015" name="Int. J. Syst. Evol. Microbiol.">
        <title>Sporolactobacillus shoreae sp. nov. and Sporolactobacillus spathodeae sp. nov., two spore-forming lactic acid bacteria isolated from tree barks in Thailand.</title>
        <authorList>
            <person name="Thamacharoensuk T."/>
            <person name="Kitahara M."/>
            <person name="Ohkuma M."/>
            <person name="Thongchul N."/>
            <person name="Tanasupawat S."/>
        </authorList>
    </citation>
    <scope>NUCLEOTIDE SEQUENCE [LARGE SCALE GENOMIC DNA]</scope>
    <source>
        <strain evidence="3 4">BK92</strain>
    </source>
</reference>
<feature type="domain" description="Bacterial Ig" evidence="2">
    <location>
        <begin position="442"/>
        <end position="519"/>
    </location>
</feature>
<evidence type="ECO:0000256" key="1">
    <source>
        <dbReference type="SAM" id="SignalP"/>
    </source>
</evidence>
<dbReference type="Gene3D" id="2.60.40.10">
    <property type="entry name" value="Immunoglobulins"/>
    <property type="match status" value="1"/>
</dbReference>
<sequence>MSKLKKFSAMLIASLVIFSFSAGVIPVGQARAQTTTVPVLISNESTDGNSTVSGIVFDRRSGGRTDYVKPFTPPAVTNNLFRKNSLLRSVSKSEQMGATRTFYVSNLSTNLYYTEKATLEYVGTHADVWVGDSQLTSADAAKLGQEFDNKIYASDVNNFGDPSDVDRNGKVEILCYDIQDGFNLDSGGAYDAGYFDPRDLFPIEDSNQSEIFYIDTNPSMGTGPVKDVSEAYTTLAHEFQHMINFNQKVFVQNGAPMDTWMNEGLSMAAEQIYSGSPELDQIDNYNSDENIADGQSLLYWDYSGDTIANYALSYLFMEYLRIQSGQGNSIYKQLIDDPHSDYLAVQDLIHKYIDPKMSFGTFMNDFRIALYLKRSTGRFGFHNEPGFQALKSLTDTDSSSLSLRGGGAIVKWMNPSSIPKQPAKGITYTNLDNGQLYDTTPPAVPGVSPVANNNTSVSGTAEKNSVITITTGGQQIGIGNTDGLGRYTVKILAQRAGTWLAVSATDAAGNESGTKSVRVMQQSRALSSSQVKVANNHGRSDAIYISHLQNGSVIRLYDARKHWIKTQTVKGNSTALYVRQLGSRSGDIYVSITQPYMGTSNWTKIYFSGEVSGTLSSSQIKVYNYRYHDDQVRVYRITKGDYIKVYNSRKRLIARKTSTGRSTILYIRQLGKGAGRVYVTVTHFHMRESGMKRVGYRRE</sequence>
<dbReference type="InterPro" id="IPR041498">
    <property type="entry name" value="Big_6"/>
</dbReference>
<evidence type="ECO:0000313" key="4">
    <source>
        <dbReference type="Proteomes" id="UP000298347"/>
    </source>
</evidence>
<evidence type="ECO:0000313" key="3">
    <source>
        <dbReference type="EMBL" id="TGA99849.1"/>
    </source>
</evidence>
<accession>A0A4Z0GRA3</accession>
<name>A0A4Z0GRA3_9BACL</name>
<feature type="chain" id="PRO_5038428432" description="Bacterial Ig domain-containing protein" evidence="1">
    <location>
        <begin position="23"/>
        <end position="699"/>
    </location>
</feature>
<dbReference type="Pfam" id="PF17936">
    <property type="entry name" value="Big_6"/>
    <property type="match status" value="1"/>
</dbReference>
<proteinExistence type="predicted"/>
<dbReference type="InterPro" id="IPR013783">
    <property type="entry name" value="Ig-like_fold"/>
</dbReference>
<evidence type="ECO:0000259" key="2">
    <source>
        <dbReference type="Pfam" id="PF17936"/>
    </source>
</evidence>
<comment type="caution">
    <text evidence="3">The sequence shown here is derived from an EMBL/GenBank/DDBJ whole genome shotgun (WGS) entry which is preliminary data.</text>
</comment>
<feature type="signal peptide" evidence="1">
    <location>
        <begin position="1"/>
        <end position="22"/>
    </location>
</feature>
<keyword evidence="4" id="KW-1185">Reference proteome</keyword>
<dbReference type="EMBL" id="SRJD01000002">
    <property type="protein sequence ID" value="TGA99849.1"/>
    <property type="molecule type" value="Genomic_DNA"/>
</dbReference>
<dbReference type="AlphaFoldDB" id="A0A4Z0GRA3"/>
<gene>
    <name evidence="3" type="ORF">E4665_02565</name>
</gene>
<dbReference type="OrthoDB" id="1495777at2"/>
<keyword evidence="1" id="KW-0732">Signal</keyword>